<protein>
    <submittedName>
        <fullName evidence="1">Uncharacterized protein</fullName>
    </submittedName>
</protein>
<dbReference type="AlphaFoldDB" id="A0AAV9LZZ0"/>
<proteinExistence type="predicted"/>
<organism evidence="1 2">
    <name type="scientific">Solanum pinnatisectum</name>
    <name type="common">tansyleaf nightshade</name>
    <dbReference type="NCBI Taxonomy" id="50273"/>
    <lineage>
        <taxon>Eukaryota</taxon>
        <taxon>Viridiplantae</taxon>
        <taxon>Streptophyta</taxon>
        <taxon>Embryophyta</taxon>
        <taxon>Tracheophyta</taxon>
        <taxon>Spermatophyta</taxon>
        <taxon>Magnoliopsida</taxon>
        <taxon>eudicotyledons</taxon>
        <taxon>Gunneridae</taxon>
        <taxon>Pentapetalae</taxon>
        <taxon>asterids</taxon>
        <taxon>lamiids</taxon>
        <taxon>Solanales</taxon>
        <taxon>Solanaceae</taxon>
        <taxon>Solanoideae</taxon>
        <taxon>Solaneae</taxon>
        <taxon>Solanum</taxon>
    </lineage>
</organism>
<evidence type="ECO:0000313" key="2">
    <source>
        <dbReference type="Proteomes" id="UP001311915"/>
    </source>
</evidence>
<accession>A0AAV9LZZ0</accession>
<dbReference type="EMBL" id="JAWPEI010000003">
    <property type="protein sequence ID" value="KAK4731296.1"/>
    <property type="molecule type" value="Genomic_DNA"/>
</dbReference>
<sequence length="212" mass="24831">MKYLLILCYKSICKRSNEYSFEFDLYYLDCELSAKIKSYDTQQFSNNMCEEEKILISQLEELKVEGQLLDHTFIDVVIIEKSTLELCNEVDNIIFKNSSMCKYEGVNNNTIHKLGRIGPHSNHFSTLYLDDEILIESSKSIEECMGVEQCVYILEFIVSTLENYIPHLGSKKCIMRNLLLETFIFIPPPHERNRKIDVKLGVQFISTKWKEK</sequence>
<keyword evidence="2" id="KW-1185">Reference proteome</keyword>
<evidence type="ECO:0000313" key="1">
    <source>
        <dbReference type="EMBL" id="KAK4731296.1"/>
    </source>
</evidence>
<reference evidence="1 2" key="1">
    <citation type="submission" date="2023-10" db="EMBL/GenBank/DDBJ databases">
        <title>Genome-Wide Identification Analysis in wild type Solanum Pinnatisectum Reveals Some Genes Defensing Phytophthora Infestans.</title>
        <authorList>
            <person name="Sun C."/>
        </authorList>
    </citation>
    <scope>NUCLEOTIDE SEQUENCE [LARGE SCALE GENOMIC DNA]</scope>
    <source>
        <strain evidence="1">LQN</strain>
        <tissue evidence="1">Leaf</tissue>
    </source>
</reference>
<dbReference type="Proteomes" id="UP001311915">
    <property type="component" value="Unassembled WGS sequence"/>
</dbReference>
<name>A0AAV9LZZ0_9SOLN</name>
<gene>
    <name evidence="1" type="ORF">R3W88_024284</name>
</gene>
<comment type="caution">
    <text evidence="1">The sequence shown here is derived from an EMBL/GenBank/DDBJ whole genome shotgun (WGS) entry which is preliminary data.</text>
</comment>